<proteinExistence type="predicted"/>
<dbReference type="SUPFAM" id="SSF57302">
    <property type="entry name" value="Snake toxin-like"/>
    <property type="match status" value="1"/>
</dbReference>
<sequence>MFRKFVALLTVFSVCLSVSNAVRCYLCTTCQKPFVPTSSLIRSSCTQCQIAQSIFDNEVQSETRGCVSACTPQDNVKFGNGGRVACCSTDLCNEKYNTSDRRFPSNFALLGLITTSLWKIQL</sequence>
<feature type="chain" id="PRO_5020021291" description="CD59-like protein" evidence="1">
    <location>
        <begin position="22"/>
        <end position="122"/>
    </location>
</feature>
<evidence type="ECO:0008006" key="4">
    <source>
        <dbReference type="Google" id="ProtNLM"/>
    </source>
</evidence>
<protein>
    <recommendedName>
        <fullName evidence="4">CD59-like protein</fullName>
    </recommendedName>
</protein>
<gene>
    <name evidence="2" type="ORF">D915_008863</name>
</gene>
<reference evidence="2" key="1">
    <citation type="submission" date="2019-03" db="EMBL/GenBank/DDBJ databases">
        <title>Improved annotation for the trematode Fasciola hepatica.</title>
        <authorList>
            <person name="Choi Y.-J."/>
            <person name="Martin J."/>
            <person name="Mitreva M."/>
        </authorList>
    </citation>
    <scope>NUCLEOTIDE SEQUENCE [LARGE SCALE GENOMIC DNA]</scope>
</reference>
<keyword evidence="3" id="KW-1185">Reference proteome</keyword>
<evidence type="ECO:0000313" key="3">
    <source>
        <dbReference type="Proteomes" id="UP000230066"/>
    </source>
</evidence>
<dbReference type="Proteomes" id="UP000230066">
    <property type="component" value="Unassembled WGS sequence"/>
</dbReference>
<name>A0A4E0R229_FASHE</name>
<comment type="caution">
    <text evidence="2">The sequence shown here is derived from an EMBL/GenBank/DDBJ whole genome shotgun (WGS) entry which is preliminary data.</text>
</comment>
<dbReference type="AlphaFoldDB" id="A0A4E0R229"/>
<keyword evidence="1" id="KW-0732">Signal</keyword>
<accession>A0A4E0R229</accession>
<dbReference type="InterPro" id="IPR045860">
    <property type="entry name" value="Snake_toxin-like_sf"/>
</dbReference>
<organism evidence="2 3">
    <name type="scientific">Fasciola hepatica</name>
    <name type="common">Liver fluke</name>
    <dbReference type="NCBI Taxonomy" id="6192"/>
    <lineage>
        <taxon>Eukaryota</taxon>
        <taxon>Metazoa</taxon>
        <taxon>Spiralia</taxon>
        <taxon>Lophotrochozoa</taxon>
        <taxon>Platyhelminthes</taxon>
        <taxon>Trematoda</taxon>
        <taxon>Digenea</taxon>
        <taxon>Plagiorchiida</taxon>
        <taxon>Echinostomata</taxon>
        <taxon>Echinostomatoidea</taxon>
        <taxon>Fasciolidae</taxon>
        <taxon>Fasciola</taxon>
    </lineage>
</organism>
<feature type="signal peptide" evidence="1">
    <location>
        <begin position="1"/>
        <end position="21"/>
    </location>
</feature>
<evidence type="ECO:0000256" key="1">
    <source>
        <dbReference type="SAM" id="SignalP"/>
    </source>
</evidence>
<dbReference type="EMBL" id="JXXN02004951">
    <property type="protein sequence ID" value="THD20216.1"/>
    <property type="molecule type" value="Genomic_DNA"/>
</dbReference>
<evidence type="ECO:0000313" key="2">
    <source>
        <dbReference type="EMBL" id="THD20216.1"/>
    </source>
</evidence>